<keyword evidence="2" id="KW-1185">Reference proteome</keyword>
<dbReference type="InterPro" id="IPR014729">
    <property type="entry name" value="Rossmann-like_a/b/a_fold"/>
</dbReference>
<sequence length="580" mass="65276">MSFFTLRKADLSIRTADELADYFHHAGIKRVSTELLKGYELTIFSDLAGNAPERYVGNNGDFIVQFGSLIYRKMVGHKALQSALESFDQEAFDWADMLGSYTLLIYKSGDFYVVNDGLGTAKLYFDDAEHVISNSFLACCLSTPISHLNTAACYEYVINGALFGTDTLVEGVNSYPANTIIRASAGTIHSIVKPSPIQQSDEVAALSLDEAATLHCQQLRNVFEPIANGYADRLRVSFSGGFDSRLMLAMLLEQDIKPALFVYGSDHDADVLIARHVAKAEGLELVHVNKAATPIPNLDEFEAISRRNLIAFDGWKVEYGLLDHGEDVTDRLSRHDQNAVPLNGSLGEIYRNFHYIPDGRSSTGAVTSTFYSQYDTQAFSAQFSEKDYRQRFSNNMLAALHSEHERLERYQVEELYPLFRGRFWTGRDTQLNQRFGTMFFPYMEPKAIDNTAKVAIKHKDLGYLQGKMIAQTNPRLASYPSDYGFPFDGPRPLAYRAKTWLGTQRPAWLRKQSFKLTNRNPFDKDGVFSEAYLQQVIDPTFPRVGSLFELASVYSQKQFGLIATLEFLATELDLSVKLKL</sequence>
<proteinExistence type="predicted"/>
<name>A0A437Q8B8_9GAMM</name>
<dbReference type="RefSeq" id="WP_127694283.1">
    <property type="nucleotide sequence ID" value="NZ_SACQ01000004.1"/>
</dbReference>
<evidence type="ECO:0000313" key="2">
    <source>
        <dbReference type="Proteomes" id="UP000282818"/>
    </source>
</evidence>
<evidence type="ECO:0008006" key="3">
    <source>
        <dbReference type="Google" id="ProtNLM"/>
    </source>
</evidence>
<dbReference type="Proteomes" id="UP000282818">
    <property type="component" value="Unassembled WGS sequence"/>
</dbReference>
<evidence type="ECO:0000313" key="1">
    <source>
        <dbReference type="EMBL" id="RVU30747.1"/>
    </source>
</evidence>
<dbReference type="Gene3D" id="3.40.50.620">
    <property type="entry name" value="HUPs"/>
    <property type="match status" value="1"/>
</dbReference>
<dbReference type="SUPFAM" id="SSF52402">
    <property type="entry name" value="Adenine nucleotide alpha hydrolases-like"/>
    <property type="match status" value="1"/>
</dbReference>
<dbReference type="EMBL" id="SACQ01000004">
    <property type="protein sequence ID" value="RVU30747.1"/>
    <property type="molecule type" value="Genomic_DNA"/>
</dbReference>
<comment type="caution">
    <text evidence="1">The sequence shown here is derived from an EMBL/GenBank/DDBJ whole genome shotgun (WGS) entry which is preliminary data.</text>
</comment>
<reference evidence="1 2" key="1">
    <citation type="submission" date="2019-01" db="EMBL/GenBank/DDBJ databases">
        <authorList>
            <person name="Chen W.-M."/>
        </authorList>
    </citation>
    <scope>NUCLEOTIDE SEQUENCE [LARGE SCALE GENOMIC DNA]</scope>
    <source>
        <strain evidence="1 2">HPM-16</strain>
    </source>
</reference>
<dbReference type="AlphaFoldDB" id="A0A437Q8B8"/>
<gene>
    <name evidence="1" type="ORF">EOE65_10585</name>
</gene>
<protein>
    <recommendedName>
        <fullName evidence="3">Asparagine synthetase domain-containing protein</fullName>
    </recommendedName>
</protein>
<organism evidence="1 2">
    <name type="scientific">Neptunomonas marina</name>
    <dbReference type="NCBI Taxonomy" id="1815562"/>
    <lineage>
        <taxon>Bacteria</taxon>
        <taxon>Pseudomonadati</taxon>
        <taxon>Pseudomonadota</taxon>
        <taxon>Gammaproteobacteria</taxon>
        <taxon>Oceanospirillales</taxon>
        <taxon>Oceanospirillaceae</taxon>
        <taxon>Neptunomonas</taxon>
    </lineage>
</organism>
<accession>A0A437Q8B8</accession>